<gene>
    <name evidence="7" type="ORF">NDU88_000410</name>
</gene>
<organism evidence="7 8">
    <name type="scientific">Pleurodeles waltl</name>
    <name type="common">Iberian ribbed newt</name>
    <dbReference type="NCBI Taxonomy" id="8319"/>
    <lineage>
        <taxon>Eukaryota</taxon>
        <taxon>Metazoa</taxon>
        <taxon>Chordata</taxon>
        <taxon>Craniata</taxon>
        <taxon>Vertebrata</taxon>
        <taxon>Euteleostomi</taxon>
        <taxon>Amphibia</taxon>
        <taxon>Batrachia</taxon>
        <taxon>Caudata</taxon>
        <taxon>Salamandroidea</taxon>
        <taxon>Salamandridae</taxon>
        <taxon>Pleurodelinae</taxon>
        <taxon>Pleurodeles</taxon>
    </lineage>
</organism>
<evidence type="ECO:0000256" key="1">
    <source>
        <dbReference type="ARBA" id="ARBA00004613"/>
    </source>
</evidence>
<evidence type="ECO:0000259" key="6">
    <source>
        <dbReference type="Pfam" id="PF25106"/>
    </source>
</evidence>
<feature type="chain" id="PRO_5043967177" description="Hemicentin-1-like von Willebrand factor A domain-containing protein" evidence="5">
    <location>
        <begin position="22"/>
        <end position="155"/>
    </location>
</feature>
<proteinExistence type="predicted"/>
<feature type="signal peptide" evidence="5">
    <location>
        <begin position="1"/>
        <end position="21"/>
    </location>
</feature>
<dbReference type="EMBL" id="JANPWB010000010">
    <property type="protein sequence ID" value="KAJ1133940.1"/>
    <property type="molecule type" value="Genomic_DNA"/>
</dbReference>
<evidence type="ECO:0000313" key="7">
    <source>
        <dbReference type="EMBL" id="KAJ1133940.1"/>
    </source>
</evidence>
<comment type="caution">
    <text evidence="7">The sequence shown here is derived from an EMBL/GenBank/DDBJ whole genome shotgun (WGS) entry which is preliminary data.</text>
</comment>
<accession>A0AAV7Q797</accession>
<evidence type="ECO:0000256" key="5">
    <source>
        <dbReference type="SAM" id="SignalP"/>
    </source>
</evidence>
<sequence length="155" mass="16766">MGPRAPCGALLLLLLLQGGLGEPRQEAPTIAFVFDVTGSMHDDLLQVIDGASRILQRSLSRHPRGGPLSNYVLVPFHDPGKDSGGLGPGSVVVGGLWGLDVHSRRSRGSDAAIYWDRSILYGRVLGPEHPRAEKRVLGPEHPRAEKRVLGPEYPR</sequence>
<keyword evidence="3 5" id="KW-0732">Signal</keyword>
<dbReference type="InterPro" id="IPR056861">
    <property type="entry name" value="HMCN1-like_VWA"/>
</dbReference>
<evidence type="ECO:0000313" key="8">
    <source>
        <dbReference type="Proteomes" id="UP001066276"/>
    </source>
</evidence>
<evidence type="ECO:0000256" key="2">
    <source>
        <dbReference type="ARBA" id="ARBA00022525"/>
    </source>
</evidence>
<comment type="subcellular location">
    <subcellularLocation>
        <location evidence="1">Secreted</location>
    </subcellularLocation>
</comment>
<keyword evidence="8" id="KW-1185">Reference proteome</keyword>
<name>A0AAV7Q797_PLEWA</name>
<evidence type="ECO:0000256" key="3">
    <source>
        <dbReference type="ARBA" id="ARBA00022729"/>
    </source>
</evidence>
<keyword evidence="2" id="KW-0964">Secreted</keyword>
<feature type="domain" description="Hemicentin-1-like von Willebrand factor A" evidence="6">
    <location>
        <begin position="30"/>
        <end position="80"/>
    </location>
</feature>
<protein>
    <recommendedName>
        <fullName evidence="6">Hemicentin-1-like von Willebrand factor A domain-containing protein</fullName>
    </recommendedName>
</protein>
<feature type="region of interest" description="Disordered" evidence="4">
    <location>
        <begin position="132"/>
        <end position="155"/>
    </location>
</feature>
<reference evidence="7" key="1">
    <citation type="journal article" date="2022" name="bioRxiv">
        <title>Sequencing and chromosome-scale assembly of the giantPleurodeles waltlgenome.</title>
        <authorList>
            <person name="Brown T."/>
            <person name="Elewa A."/>
            <person name="Iarovenko S."/>
            <person name="Subramanian E."/>
            <person name="Araus A.J."/>
            <person name="Petzold A."/>
            <person name="Susuki M."/>
            <person name="Suzuki K.-i.T."/>
            <person name="Hayashi T."/>
            <person name="Toyoda A."/>
            <person name="Oliveira C."/>
            <person name="Osipova E."/>
            <person name="Leigh N.D."/>
            <person name="Simon A."/>
            <person name="Yun M.H."/>
        </authorList>
    </citation>
    <scope>NUCLEOTIDE SEQUENCE</scope>
    <source>
        <strain evidence="7">20211129_DDA</strain>
        <tissue evidence="7">Liver</tissue>
    </source>
</reference>
<dbReference type="AlphaFoldDB" id="A0AAV7Q797"/>
<evidence type="ECO:0000256" key="4">
    <source>
        <dbReference type="SAM" id="MobiDB-lite"/>
    </source>
</evidence>
<dbReference type="Pfam" id="PF25106">
    <property type="entry name" value="VWA_4"/>
    <property type="match status" value="1"/>
</dbReference>
<dbReference type="Proteomes" id="UP001066276">
    <property type="component" value="Chromosome 6"/>
</dbReference>